<organism evidence="1 2">
    <name type="scientific">Virgisporangium aliadipatigenens</name>
    <dbReference type="NCBI Taxonomy" id="741659"/>
    <lineage>
        <taxon>Bacteria</taxon>
        <taxon>Bacillati</taxon>
        <taxon>Actinomycetota</taxon>
        <taxon>Actinomycetes</taxon>
        <taxon>Micromonosporales</taxon>
        <taxon>Micromonosporaceae</taxon>
        <taxon>Virgisporangium</taxon>
    </lineage>
</organism>
<comment type="caution">
    <text evidence="1">The sequence shown here is derived from an EMBL/GenBank/DDBJ whole genome shotgun (WGS) entry which is preliminary data.</text>
</comment>
<gene>
    <name evidence="1" type="ORF">Val02_22770</name>
</gene>
<protein>
    <submittedName>
        <fullName evidence="1">Uncharacterized protein</fullName>
    </submittedName>
</protein>
<sequence length="608" mass="64687">MTGLLDRDHATPADARAALAAAVHSQVAEGNLTVSRRLFAHAYDAAERDGDVDTMARAALGMGGLWVHEHRDTVASTVHLTRLRDAVARLDPASTLALRLRVRLAGEQDYHGGTHTAALAALDEARHSGDPVARAEALSLAHHCVLGPDHGALRASLADELVATSVRTGRRGDLLMGLLWRTVDLFLAGDPHAERRLVELRAQLATRDHLAVGFVVSAVEVMLAVRAGRFEEAGALAQRSAALGAEAGDIDATGWFGAQMVAVHWFEGRLGELLPMLNGLVHSPTLSAVDNSFFAALAVSAAYAGDRETAESALYRLRGRDWAELPRSSTWLLTMCGVTEAAYLLGDVDTAAQAYALLLPYAELPAMASLAIACFGSVHHMLGTAALTTGDRDRAVTHLRESVERNLALGHGPAARLSRERLTTLDKVPGARPVLVREGRRWRVTLGSREAVVAHSVGMLHLAVLLANPGSEIPASELAAGAEAFTGRGAAPPAAPRQAAQQVLDRAAVQQYRQRLARLDARLADLPDGDGRAGALRAERDWILAELGAATGLRGRTREFTDNAERARLAVGRAIRRAIGRVAEADAVIGEHLSTTVDTGARCAYRPL</sequence>
<dbReference type="AlphaFoldDB" id="A0A8J3YHW7"/>
<dbReference type="Proteomes" id="UP000619260">
    <property type="component" value="Unassembled WGS sequence"/>
</dbReference>
<proteinExistence type="predicted"/>
<keyword evidence="2" id="KW-1185">Reference proteome</keyword>
<dbReference type="EMBL" id="BOPF01000007">
    <property type="protein sequence ID" value="GIJ45391.1"/>
    <property type="molecule type" value="Genomic_DNA"/>
</dbReference>
<dbReference type="RefSeq" id="WP_203898942.1">
    <property type="nucleotide sequence ID" value="NZ_BOPF01000007.1"/>
</dbReference>
<evidence type="ECO:0000313" key="2">
    <source>
        <dbReference type="Proteomes" id="UP000619260"/>
    </source>
</evidence>
<reference evidence="1" key="1">
    <citation type="submission" date="2021-01" db="EMBL/GenBank/DDBJ databases">
        <title>Whole genome shotgun sequence of Virgisporangium aliadipatigenens NBRC 105644.</title>
        <authorList>
            <person name="Komaki H."/>
            <person name="Tamura T."/>
        </authorList>
    </citation>
    <scope>NUCLEOTIDE SEQUENCE</scope>
    <source>
        <strain evidence="1">NBRC 105644</strain>
    </source>
</reference>
<evidence type="ECO:0000313" key="1">
    <source>
        <dbReference type="EMBL" id="GIJ45391.1"/>
    </source>
</evidence>
<accession>A0A8J3YHW7</accession>
<name>A0A8J3YHW7_9ACTN</name>